<dbReference type="PANTHER" id="PTHR30146">
    <property type="entry name" value="LACI-RELATED TRANSCRIPTIONAL REPRESSOR"/>
    <property type="match status" value="1"/>
</dbReference>
<feature type="domain" description="HTH gntR-type" evidence="4">
    <location>
        <begin position="4"/>
        <end position="72"/>
    </location>
</feature>
<dbReference type="Proteomes" id="UP000705508">
    <property type="component" value="Unassembled WGS sequence"/>
</dbReference>
<dbReference type="Pfam" id="PF00392">
    <property type="entry name" value="GntR"/>
    <property type="match status" value="1"/>
</dbReference>
<organism evidence="5 6">
    <name type="scientific">Mordavella massiliensis</name>
    <dbReference type="NCBI Taxonomy" id="1871024"/>
    <lineage>
        <taxon>Bacteria</taxon>
        <taxon>Bacillati</taxon>
        <taxon>Bacillota</taxon>
        <taxon>Clostridia</taxon>
        <taxon>Eubacteriales</taxon>
        <taxon>Clostridiaceae</taxon>
        <taxon>Mordavella</taxon>
    </lineage>
</organism>
<comment type="caution">
    <text evidence="5">The sequence shown here is derived from an EMBL/GenBank/DDBJ whole genome shotgun (WGS) entry which is preliminary data.</text>
</comment>
<evidence type="ECO:0000259" key="4">
    <source>
        <dbReference type="PROSITE" id="PS50949"/>
    </source>
</evidence>
<evidence type="ECO:0000256" key="1">
    <source>
        <dbReference type="ARBA" id="ARBA00023015"/>
    </source>
</evidence>
<dbReference type="PANTHER" id="PTHR30146:SF150">
    <property type="entry name" value="ARABINOSE METABOLISM TRANSCRIPTIONAL REPRESSOR"/>
    <property type="match status" value="1"/>
</dbReference>
<gene>
    <name evidence="5" type="ORF">H6A20_11385</name>
</gene>
<dbReference type="InterPro" id="IPR000524">
    <property type="entry name" value="Tscrpt_reg_HTH_GntR"/>
</dbReference>
<dbReference type="InterPro" id="IPR033532">
    <property type="entry name" value="AraR_ligand_bind_dom"/>
</dbReference>
<reference evidence="5" key="2">
    <citation type="journal article" date="2021" name="Sci. Rep.">
        <title>The distribution of antibiotic resistance genes in chicken gut microbiota commensals.</title>
        <authorList>
            <person name="Juricova H."/>
            <person name="Matiasovicova J."/>
            <person name="Kubasova T."/>
            <person name="Cejkova D."/>
            <person name="Rychlik I."/>
        </authorList>
    </citation>
    <scope>NUCLEOTIDE SEQUENCE</scope>
    <source>
        <strain evidence="5">An582</strain>
    </source>
</reference>
<dbReference type="SUPFAM" id="SSF53822">
    <property type="entry name" value="Periplasmic binding protein-like I"/>
    <property type="match status" value="1"/>
</dbReference>
<dbReference type="GO" id="GO:0003700">
    <property type="term" value="F:DNA-binding transcription factor activity"/>
    <property type="evidence" value="ECO:0007669"/>
    <property type="project" value="InterPro"/>
</dbReference>
<dbReference type="InterPro" id="IPR036390">
    <property type="entry name" value="WH_DNA-bd_sf"/>
</dbReference>
<dbReference type="InterPro" id="IPR046335">
    <property type="entry name" value="LacI/GalR-like_sensor"/>
</dbReference>
<evidence type="ECO:0000313" key="6">
    <source>
        <dbReference type="Proteomes" id="UP000705508"/>
    </source>
</evidence>
<dbReference type="SUPFAM" id="SSF46785">
    <property type="entry name" value="Winged helix' DNA-binding domain"/>
    <property type="match status" value="1"/>
</dbReference>
<dbReference type="GO" id="GO:0000976">
    <property type="term" value="F:transcription cis-regulatory region binding"/>
    <property type="evidence" value="ECO:0007669"/>
    <property type="project" value="TreeGrafter"/>
</dbReference>
<dbReference type="CDD" id="cd01541">
    <property type="entry name" value="PBP1_AraR"/>
    <property type="match status" value="1"/>
</dbReference>
<evidence type="ECO:0000313" key="5">
    <source>
        <dbReference type="EMBL" id="MBM6949248.1"/>
    </source>
</evidence>
<reference evidence="5" key="1">
    <citation type="submission" date="2020-08" db="EMBL/GenBank/DDBJ databases">
        <authorList>
            <person name="Cejkova D."/>
            <person name="Kubasova T."/>
            <person name="Jahodarova E."/>
            <person name="Rychlik I."/>
        </authorList>
    </citation>
    <scope>NUCLEOTIDE SEQUENCE</scope>
    <source>
        <strain evidence="5">An582</strain>
    </source>
</reference>
<dbReference type="InterPro" id="IPR028082">
    <property type="entry name" value="Peripla_BP_I"/>
</dbReference>
<dbReference type="InterPro" id="IPR036388">
    <property type="entry name" value="WH-like_DNA-bd_sf"/>
</dbReference>
<keyword evidence="2" id="KW-0238">DNA-binding</keyword>
<evidence type="ECO:0000256" key="3">
    <source>
        <dbReference type="ARBA" id="ARBA00023163"/>
    </source>
</evidence>
<accession>A0A938XD02</accession>
<dbReference type="Pfam" id="PF13377">
    <property type="entry name" value="Peripla_BP_3"/>
    <property type="match status" value="1"/>
</dbReference>
<dbReference type="CDD" id="cd07377">
    <property type="entry name" value="WHTH_GntR"/>
    <property type="match status" value="1"/>
</dbReference>
<dbReference type="Gene3D" id="3.40.50.2300">
    <property type="match status" value="2"/>
</dbReference>
<name>A0A938XD02_9CLOT</name>
<dbReference type="AlphaFoldDB" id="A0A938XD02"/>
<dbReference type="SMART" id="SM00345">
    <property type="entry name" value="HTH_GNTR"/>
    <property type="match status" value="1"/>
</dbReference>
<dbReference type="PROSITE" id="PS50949">
    <property type="entry name" value="HTH_GNTR"/>
    <property type="match status" value="1"/>
</dbReference>
<protein>
    <submittedName>
        <fullName evidence="5">GntR family transcriptional regulator</fullName>
    </submittedName>
</protein>
<dbReference type="EMBL" id="JACJKS010000021">
    <property type="protein sequence ID" value="MBM6949248.1"/>
    <property type="molecule type" value="Genomic_DNA"/>
</dbReference>
<evidence type="ECO:0000256" key="2">
    <source>
        <dbReference type="ARBA" id="ARBA00023125"/>
    </source>
</evidence>
<keyword evidence="1" id="KW-0805">Transcription regulation</keyword>
<proteinExistence type="predicted"/>
<keyword evidence="3" id="KW-0804">Transcription</keyword>
<dbReference type="RefSeq" id="WP_204907249.1">
    <property type="nucleotide sequence ID" value="NZ_JACJKS010000021.1"/>
</dbReference>
<dbReference type="Gene3D" id="1.10.10.10">
    <property type="entry name" value="Winged helix-like DNA-binding domain superfamily/Winged helix DNA-binding domain"/>
    <property type="match status" value="1"/>
</dbReference>
<sequence length="362" mass="40766">MGQKPKYMEICDWIKAQIDRRELCPGDRIYSENELMQIFSVSRQTVRHAISRLELDRLVVRRRGSGTYISGSPGFAGQGGHSRQLAVVTTYIDEYIFPKIIKAIEKEVSGEGYSIQVASTRNSIETERIILSRMAGENLISGLIVESVRSALPNPNIYLYKELIRQQIPVVFLNSYYPDLQAPHVSMDDRQAGKRAARFLIEKGHTQLGAVFKGDDGQGHLRYLGFIEAMLEAGIEIREEDILWITTGYEKELADRRNSWLKMAERVTACLCYNDTVAGQFMDMCLEAGMRVPEDISIMGIDDADTSKDLPVPLSTVHNPLRKLGELSAQVVMKMVQGEQVEQAYELKPAVVERLSVCENGK</sequence>